<reference evidence="2 3" key="1">
    <citation type="submission" date="2015-09" db="EMBL/GenBank/DDBJ databases">
        <title>Sorangium comparison.</title>
        <authorList>
            <person name="Zaburannyi N."/>
            <person name="Bunk B."/>
            <person name="Overmann J."/>
            <person name="Mueller R."/>
        </authorList>
    </citation>
    <scope>NUCLEOTIDE SEQUENCE [LARGE SCALE GENOMIC DNA]</scope>
    <source>
        <strain evidence="2 3">So ce26</strain>
    </source>
</reference>
<evidence type="ECO:0000313" key="3">
    <source>
        <dbReference type="Proteomes" id="UP000238348"/>
    </source>
</evidence>
<proteinExistence type="predicted"/>
<sequence length="638" mass="67718">MSSTRGNTIAWGLLLALGLLSRGVAAGIEDLQGTRPGDLPEDDGFASAEKCNGCHRGIGTMPRDYMPFDTWAGTMMANAWRDPVFTAALTIANQDMPGVGTFCLRCHTPIGFVRGHAAKPDGSELDTGPNSAIEGIVEGQGVGCDVCHRATTAPAPNDPYFLGNAQLVFGYEIDPEQNKLLKYGPYENVISEDHGGKKDDNLSSSRFCGQCHQVTNPEVMLRDESGEPMNIEFPLDTTFEEWASSDFRDGGPGERSCVDCHMRKKTGEWPVTKLGEPLRTDPRDHALVGGNHWGIQAVMAAYPELAADRANAFQLALDRTLESLASAASVTLVDAPQEAAPGQQIELTVRVENLTGHKFPTGYAESRRAWIAVFLVGEDGSERPLLGGYDVETGEIQHDPPTHEYRAVHGLWDAAAGKGEKEEHLARHDMIISDTRIPPKGFVPSRTTQPTPEIDFSDGNGGYRHYDEATFTLTVPAGTSGAQTLSARVYYQSMTKEYVEFLRSENHTDSKGEELMAIYEATGEAPPILVASADAPIDLGGSAGSAGGGGNGGGGGGGEGATGGGGPVDGSRDSGGCGCRTPGDGHDGWIPAALAGLALASAAARRRRAHARARSRRRALNRTRAGRGEIPIGSAPPW</sequence>
<accession>A0A2L0EKH7</accession>
<feature type="compositionally biased region" description="Gly residues" evidence="1">
    <location>
        <begin position="542"/>
        <end position="578"/>
    </location>
</feature>
<dbReference type="InterPro" id="IPR036280">
    <property type="entry name" value="Multihaem_cyt_sf"/>
</dbReference>
<feature type="compositionally biased region" description="Basic residues" evidence="1">
    <location>
        <begin position="605"/>
        <end position="625"/>
    </location>
</feature>
<dbReference type="Proteomes" id="UP000238348">
    <property type="component" value="Chromosome"/>
</dbReference>
<dbReference type="NCBIfam" id="TIGR03901">
    <property type="entry name" value="MYXO-CTERM"/>
    <property type="match status" value="1"/>
</dbReference>
<dbReference type="SUPFAM" id="SSF48695">
    <property type="entry name" value="Multiheme cytochromes"/>
    <property type="match status" value="1"/>
</dbReference>
<organism evidence="2 3">
    <name type="scientific">Sorangium cellulosum</name>
    <name type="common">Polyangium cellulosum</name>
    <dbReference type="NCBI Taxonomy" id="56"/>
    <lineage>
        <taxon>Bacteria</taxon>
        <taxon>Pseudomonadati</taxon>
        <taxon>Myxococcota</taxon>
        <taxon>Polyangia</taxon>
        <taxon>Polyangiales</taxon>
        <taxon>Polyangiaceae</taxon>
        <taxon>Sorangium</taxon>
    </lineage>
</organism>
<dbReference type="InterPro" id="IPR024038">
    <property type="entry name" value="MYXO-CTERM"/>
</dbReference>
<gene>
    <name evidence="2" type="ORF">SOCE26_011840</name>
</gene>
<feature type="region of interest" description="Disordered" evidence="1">
    <location>
        <begin position="605"/>
        <end position="638"/>
    </location>
</feature>
<dbReference type="AlphaFoldDB" id="A0A2L0EKH7"/>
<evidence type="ECO:0000256" key="1">
    <source>
        <dbReference type="SAM" id="MobiDB-lite"/>
    </source>
</evidence>
<dbReference type="EMBL" id="CP012673">
    <property type="protein sequence ID" value="AUX39789.1"/>
    <property type="molecule type" value="Genomic_DNA"/>
</dbReference>
<dbReference type="Gene3D" id="1.10.1130.10">
    <property type="entry name" value="Flavocytochrome C3, Chain A"/>
    <property type="match status" value="1"/>
</dbReference>
<dbReference type="RefSeq" id="WP_234023416.1">
    <property type="nucleotide sequence ID" value="NZ_CP012673.1"/>
</dbReference>
<evidence type="ECO:0000313" key="2">
    <source>
        <dbReference type="EMBL" id="AUX39789.1"/>
    </source>
</evidence>
<protein>
    <submittedName>
        <fullName evidence="2">Uncharacterized protein</fullName>
    </submittedName>
</protein>
<name>A0A2L0EKH7_SORCE</name>
<feature type="region of interest" description="Disordered" evidence="1">
    <location>
        <begin position="542"/>
        <end position="579"/>
    </location>
</feature>